<organism evidence="6 7">
    <name type="scientific">Cloacibacterium rupense</name>
    <dbReference type="NCBI Taxonomy" id="517423"/>
    <lineage>
        <taxon>Bacteria</taxon>
        <taxon>Pseudomonadati</taxon>
        <taxon>Bacteroidota</taxon>
        <taxon>Flavobacteriia</taxon>
        <taxon>Flavobacteriales</taxon>
        <taxon>Weeksellaceae</taxon>
    </lineage>
</organism>
<comment type="caution">
    <text evidence="6">The sequence shown here is derived from an EMBL/GenBank/DDBJ whole genome shotgun (WGS) entry which is preliminary data.</text>
</comment>
<keyword evidence="3" id="KW-0663">Pyridoxal phosphate</keyword>
<dbReference type="InterPro" id="IPR011166">
    <property type="entry name" value="Beta-eliminating_lyase"/>
</dbReference>
<dbReference type="SUPFAM" id="SSF53383">
    <property type="entry name" value="PLP-dependent transferases"/>
    <property type="match status" value="1"/>
</dbReference>
<proteinExistence type="inferred from homology"/>
<dbReference type="PANTHER" id="PTHR32325:SF4">
    <property type="entry name" value="TRYPTOPHANASE"/>
    <property type="match status" value="1"/>
</dbReference>
<dbReference type="InterPro" id="IPR015424">
    <property type="entry name" value="PyrdxlP-dep_Trfase"/>
</dbReference>
<accession>A0ABQ2NJ39</accession>
<dbReference type="NCBIfam" id="NF009709">
    <property type="entry name" value="PRK13238.1"/>
    <property type="match status" value="1"/>
</dbReference>
<evidence type="ECO:0000259" key="5">
    <source>
        <dbReference type="Pfam" id="PF01212"/>
    </source>
</evidence>
<evidence type="ECO:0000256" key="2">
    <source>
        <dbReference type="ARBA" id="ARBA00009721"/>
    </source>
</evidence>
<sequence>MKLPYAEPFRIKMVEEIYPSTREQRETWLKNAHYNLFNLKSSQVFIDLLTDSGTGAMSDKQWAEIMTGDESYAGSRSFDQLQKRVEQITGFQHLLPTHQGRAAENVLFSALVKEGDVVPGNSHFDTTKGHIEFRKAHAVDCTIDEAFDIENLHPFKGNIDLHKLESVYLSHSKENIPFCLITITCNTSGGQPVSLENIKAVKKLSDQYGIPVIFDSARFAENAYFIKTREKGQSERSIKEICKEMFSYGMGMTMSSKKDGLVNIGGFIALNNEEVFKKAANFTIIYEGFITYGGMAGRDMAALAQGLDEATEFDYLHSRISQVELLGNQLIELGVPVQKPIGGHAVFVDALKFLPNVKREEFPAQTLAIELYKEAGIRGVEIGTILADRDPETRENRYPKLELLRLAIPRRTYTDNHIHYIATALKNVFDRRDEITKGYHITWESEILRHFTVQLEKA</sequence>
<keyword evidence="7" id="KW-1185">Reference proteome</keyword>
<evidence type="ECO:0000256" key="1">
    <source>
        <dbReference type="ARBA" id="ARBA00001933"/>
    </source>
</evidence>
<gene>
    <name evidence="6" type="primary">tnaA</name>
    <name evidence="6" type="ORF">GCM10010992_13550</name>
</gene>
<dbReference type="Proteomes" id="UP000620064">
    <property type="component" value="Unassembled WGS sequence"/>
</dbReference>
<dbReference type="RefSeq" id="WP_188617314.1">
    <property type="nucleotide sequence ID" value="NZ_BMLV01000002.1"/>
</dbReference>
<dbReference type="Pfam" id="PF01212">
    <property type="entry name" value="Beta_elim_lyase"/>
    <property type="match status" value="1"/>
</dbReference>
<dbReference type="EMBL" id="BMLV01000002">
    <property type="protein sequence ID" value="GGP03795.1"/>
    <property type="molecule type" value="Genomic_DNA"/>
</dbReference>
<keyword evidence="4" id="KW-0456">Lyase</keyword>
<evidence type="ECO:0000256" key="3">
    <source>
        <dbReference type="ARBA" id="ARBA00022898"/>
    </source>
</evidence>
<dbReference type="CDD" id="cd00617">
    <property type="entry name" value="Tnase_like"/>
    <property type="match status" value="1"/>
</dbReference>
<dbReference type="Gene3D" id="3.40.640.10">
    <property type="entry name" value="Type I PLP-dependent aspartate aminotransferase-like (Major domain)"/>
    <property type="match status" value="1"/>
</dbReference>
<reference evidence="7" key="1">
    <citation type="journal article" date="2019" name="Int. J. Syst. Evol. Microbiol.">
        <title>The Global Catalogue of Microorganisms (GCM) 10K type strain sequencing project: providing services to taxonomists for standard genome sequencing and annotation.</title>
        <authorList>
            <consortium name="The Broad Institute Genomics Platform"/>
            <consortium name="The Broad Institute Genome Sequencing Center for Infectious Disease"/>
            <person name="Wu L."/>
            <person name="Ma J."/>
        </authorList>
    </citation>
    <scope>NUCLEOTIDE SEQUENCE [LARGE SCALE GENOMIC DNA]</scope>
    <source>
        <strain evidence="7">CGMCC 1.7656</strain>
    </source>
</reference>
<dbReference type="InterPro" id="IPR001597">
    <property type="entry name" value="ArAA_b-elim_lyase/Thr_aldolase"/>
</dbReference>
<dbReference type="PIRSF" id="PIRSF001386">
    <property type="entry name" value="Trpase"/>
    <property type="match status" value="1"/>
</dbReference>
<evidence type="ECO:0000256" key="4">
    <source>
        <dbReference type="ARBA" id="ARBA00023239"/>
    </source>
</evidence>
<dbReference type="InterPro" id="IPR015421">
    <property type="entry name" value="PyrdxlP-dep_Trfase_major"/>
</dbReference>
<feature type="domain" description="Aromatic amino acid beta-eliminating lyase/threonine aldolase" evidence="5">
    <location>
        <begin position="47"/>
        <end position="423"/>
    </location>
</feature>
<comment type="cofactor">
    <cofactor evidence="1">
        <name>pyridoxal 5'-phosphate</name>
        <dbReference type="ChEBI" id="CHEBI:597326"/>
    </cofactor>
</comment>
<evidence type="ECO:0000313" key="6">
    <source>
        <dbReference type="EMBL" id="GGP03795.1"/>
    </source>
</evidence>
<name>A0ABQ2NJ39_9FLAO</name>
<dbReference type="InterPro" id="IPR015422">
    <property type="entry name" value="PyrdxlP-dep_Trfase_small"/>
</dbReference>
<evidence type="ECO:0000313" key="7">
    <source>
        <dbReference type="Proteomes" id="UP000620064"/>
    </source>
</evidence>
<dbReference type="PANTHER" id="PTHR32325">
    <property type="entry name" value="BETA-ELIMINATING LYASE-LIKE PROTEIN-RELATED"/>
    <property type="match status" value="1"/>
</dbReference>
<comment type="similarity">
    <text evidence="2">Belongs to the beta-eliminating lyase family.</text>
</comment>
<protein>
    <submittedName>
        <fullName evidence="6">Tryptophanase</fullName>
    </submittedName>
</protein>
<dbReference type="Gene3D" id="3.90.1150.10">
    <property type="entry name" value="Aspartate Aminotransferase, domain 1"/>
    <property type="match status" value="1"/>
</dbReference>